<dbReference type="Pfam" id="PF00849">
    <property type="entry name" value="PseudoU_synth_2"/>
    <property type="match status" value="1"/>
</dbReference>
<evidence type="ECO:0000313" key="7">
    <source>
        <dbReference type="Proteomes" id="UP000437131"/>
    </source>
</evidence>
<evidence type="ECO:0000259" key="5">
    <source>
        <dbReference type="SMART" id="SM00363"/>
    </source>
</evidence>
<dbReference type="Gene3D" id="3.30.70.1560">
    <property type="entry name" value="Alpha-L RNA-binding motif"/>
    <property type="match status" value="1"/>
</dbReference>
<dbReference type="PROSITE" id="PS50889">
    <property type="entry name" value="S4"/>
    <property type="match status" value="1"/>
</dbReference>
<dbReference type="CDD" id="cd02870">
    <property type="entry name" value="PseudoU_synth_RsuA_like"/>
    <property type="match status" value="1"/>
</dbReference>
<dbReference type="EC" id="5.4.99.-" evidence="4"/>
<protein>
    <recommendedName>
        <fullName evidence="4">Pseudouridine synthase</fullName>
        <ecNumber evidence="4">5.4.99.-</ecNumber>
    </recommendedName>
</protein>
<accession>A0A844GTZ4</accession>
<dbReference type="NCBIfam" id="TIGR00093">
    <property type="entry name" value="pseudouridine synthase"/>
    <property type="match status" value="1"/>
</dbReference>
<dbReference type="AlphaFoldDB" id="A0A844GTZ4"/>
<comment type="caution">
    <text evidence="6">The sequence shown here is derived from an EMBL/GenBank/DDBJ whole genome shotgun (WGS) entry which is preliminary data.</text>
</comment>
<dbReference type="PROSITE" id="PS01149">
    <property type="entry name" value="PSI_RSU"/>
    <property type="match status" value="1"/>
</dbReference>
<dbReference type="PANTHER" id="PTHR47683">
    <property type="entry name" value="PSEUDOURIDINE SYNTHASE FAMILY PROTEIN-RELATED"/>
    <property type="match status" value="1"/>
</dbReference>
<dbReference type="PANTHER" id="PTHR47683:SF2">
    <property type="entry name" value="RNA-BINDING S4 DOMAIN-CONTAINING PROTEIN"/>
    <property type="match status" value="1"/>
</dbReference>
<dbReference type="InterPro" id="IPR018496">
    <property type="entry name" value="PsdUridine_synth_RsuA/RluB_CS"/>
</dbReference>
<dbReference type="SUPFAM" id="SSF55174">
    <property type="entry name" value="Alpha-L RNA-binding motif"/>
    <property type="match status" value="1"/>
</dbReference>
<dbReference type="Pfam" id="PF01479">
    <property type="entry name" value="S4"/>
    <property type="match status" value="1"/>
</dbReference>
<evidence type="ECO:0000256" key="2">
    <source>
        <dbReference type="ARBA" id="ARBA00023235"/>
    </source>
</evidence>
<sequence length="244" mass="28043">MMERVQKILREWGIASRREGEKMILEGRVKVNGITVKLGDLASAQKDKIEVDGKLLTSQRKPSLIYLLLNKPKGYICTCDDPRQRKTVMDLLPAELRIGCGIHPVGRLDRNSSGALILTNDGALTVHLTHPRYNHPKTYSVTLRGKIPHRFIKKWAEGFMWEGKKTLPAEININYQDEQKTQMQITLREGRNRQIRKIAELFGYPVISLHRSAIAFLNVSSLSTGEYRYLTTKEVNYLKELHYQ</sequence>
<dbReference type="InterPro" id="IPR006145">
    <property type="entry name" value="PsdUridine_synth_RsuA/RluA"/>
</dbReference>
<dbReference type="FunFam" id="3.10.290.10:FF:000003">
    <property type="entry name" value="Pseudouridine synthase"/>
    <property type="match status" value="1"/>
</dbReference>
<dbReference type="Gene3D" id="3.10.290.10">
    <property type="entry name" value="RNA-binding S4 domain"/>
    <property type="match status" value="1"/>
</dbReference>
<name>A0A844GTZ4_9CHRO</name>
<dbReference type="Gene3D" id="3.30.70.580">
    <property type="entry name" value="Pseudouridine synthase I, catalytic domain, N-terminal subdomain"/>
    <property type="match status" value="1"/>
</dbReference>
<dbReference type="SMART" id="SM00363">
    <property type="entry name" value="S4"/>
    <property type="match status" value="1"/>
</dbReference>
<dbReference type="GO" id="GO:0003723">
    <property type="term" value="F:RNA binding"/>
    <property type="evidence" value="ECO:0007669"/>
    <property type="project" value="UniProtKB-KW"/>
</dbReference>
<comment type="similarity">
    <text evidence="1 4">Belongs to the pseudouridine synthase RsuA family.</text>
</comment>
<evidence type="ECO:0000313" key="6">
    <source>
        <dbReference type="EMBL" id="MTF38521.1"/>
    </source>
</evidence>
<dbReference type="GO" id="GO:0120159">
    <property type="term" value="F:rRNA pseudouridine synthase activity"/>
    <property type="evidence" value="ECO:0007669"/>
    <property type="project" value="UniProtKB-ARBA"/>
</dbReference>
<feature type="domain" description="RNA-binding S4" evidence="5">
    <location>
        <begin position="3"/>
        <end position="70"/>
    </location>
</feature>
<evidence type="ECO:0000256" key="3">
    <source>
        <dbReference type="PROSITE-ProRule" id="PRU00182"/>
    </source>
</evidence>
<dbReference type="InterPro" id="IPR036986">
    <property type="entry name" value="S4_RNA-bd_sf"/>
</dbReference>
<dbReference type="SUPFAM" id="SSF55120">
    <property type="entry name" value="Pseudouridine synthase"/>
    <property type="match status" value="1"/>
</dbReference>
<dbReference type="InterPro" id="IPR050343">
    <property type="entry name" value="RsuA_PseudoU_synthase"/>
</dbReference>
<dbReference type="InterPro" id="IPR042092">
    <property type="entry name" value="PsdUridine_s_RsuA/RluB/E/F_cat"/>
</dbReference>
<dbReference type="GO" id="GO:0000455">
    <property type="term" value="P:enzyme-directed rRNA pseudouridine synthesis"/>
    <property type="evidence" value="ECO:0007669"/>
    <property type="project" value="UniProtKB-ARBA"/>
</dbReference>
<keyword evidence="2 4" id="KW-0413">Isomerase</keyword>
<dbReference type="CDD" id="cd00165">
    <property type="entry name" value="S4"/>
    <property type="match status" value="1"/>
</dbReference>
<dbReference type="Proteomes" id="UP000437131">
    <property type="component" value="Unassembled WGS sequence"/>
</dbReference>
<dbReference type="EMBL" id="WMIA01000005">
    <property type="protein sequence ID" value="MTF38521.1"/>
    <property type="molecule type" value="Genomic_DNA"/>
</dbReference>
<organism evidence="6 7">
    <name type="scientific">Cyanobacterium aponinum 0216</name>
    <dbReference type="NCBI Taxonomy" id="2676140"/>
    <lineage>
        <taxon>Bacteria</taxon>
        <taxon>Bacillati</taxon>
        <taxon>Cyanobacteriota</taxon>
        <taxon>Cyanophyceae</taxon>
        <taxon>Oscillatoriophycideae</taxon>
        <taxon>Chroococcales</taxon>
        <taxon>Geminocystaceae</taxon>
        <taxon>Cyanobacterium</taxon>
    </lineage>
</organism>
<keyword evidence="3" id="KW-0694">RNA-binding</keyword>
<evidence type="ECO:0000256" key="1">
    <source>
        <dbReference type="ARBA" id="ARBA00008348"/>
    </source>
</evidence>
<dbReference type="InterPro" id="IPR020103">
    <property type="entry name" value="PsdUridine_synth_cat_dom_sf"/>
</dbReference>
<dbReference type="InterPro" id="IPR002942">
    <property type="entry name" value="S4_RNA-bd"/>
</dbReference>
<proteinExistence type="inferred from homology"/>
<gene>
    <name evidence="6" type="ORF">GGC33_06245</name>
</gene>
<dbReference type="InterPro" id="IPR000748">
    <property type="entry name" value="PsdUridine_synth_RsuA/RluB/E/F"/>
</dbReference>
<reference evidence="6 7" key="1">
    <citation type="submission" date="2019-11" db="EMBL/GenBank/DDBJ databases">
        <title>Isolation of a new High Light Tolerant Cyanobacteria.</title>
        <authorList>
            <person name="Dobson Z."/>
            <person name="Vaughn N."/>
            <person name="Vaughn M."/>
            <person name="Fromme P."/>
            <person name="Mazor Y."/>
        </authorList>
    </citation>
    <scope>NUCLEOTIDE SEQUENCE [LARGE SCALE GENOMIC DNA]</scope>
    <source>
        <strain evidence="6 7">0216</strain>
    </source>
</reference>
<dbReference type="InterPro" id="IPR020094">
    <property type="entry name" value="TruA/RsuA/RluB/E/F_N"/>
</dbReference>
<evidence type="ECO:0000256" key="4">
    <source>
        <dbReference type="RuleBase" id="RU003887"/>
    </source>
</evidence>